<dbReference type="PANTHER" id="PTHR39441:SF1">
    <property type="entry name" value="DUF2252 DOMAIN-CONTAINING PROTEIN"/>
    <property type="match status" value="1"/>
</dbReference>
<dbReference type="EMBL" id="JAVREN010000003">
    <property type="protein sequence ID" value="MDT0305906.1"/>
    <property type="molecule type" value="Genomic_DNA"/>
</dbReference>
<dbReference type="RefSeq" id="WP_311628818.1">
    <property type="nucleotide sequence ID" value="NZ_JAVREN010000003.1"/>
</dbReference>
<protein>
    <submittedName>
        <fullName evidence="1">DUF2252 domain-containing protein</fullName>
    </submittedName>
</protein>
<comment type="caution">
    <text evidence="1">The sequence shown here is derived from an EMBL/GenBank/DDBJ whole genome shotgun (WGS) entry which is preliminary data.</text>
</comment>
<dbReference type="PANTHER" id="PTHR39441">
    <property type="entry name" value="DUF2252 DOMAIN-CONTAINING PROTEIN"/>
    <property type="match status" value="1"/>
</dbReference>
<accession>A0ABU2L3B9</accession>
<sequence length="438" mass="47878">MADPTAQRGEEILAVLDTAFGQLLAADPAAFRVKFRKMAASAFAFYRGTACLFYHDLRGEPADGPYLDGRTLRVWIHGDLHAENFGTYMDSKGRLIFNVNDFDEAYVGPFLWDLKRFAASLALIGYTKAIGDETIGSLVRTYALAYRERIRALAGGAPDEQVPPFTLDTAQGPLLTALRDARARTRFSLLDSMTEIRDYERRFTIGGGAVELDADTRDKVLAAFDGYLATLPDARQALPDTYRVKDVVGRGGVGIGSAGLPSFNILLEGNSDALENDVVIYLKQAQIPAVSRHVTDEAVRSYFLHEGHRTVISQRALQAHADQWLGWTELEGAGQLVAEVSPYAVDLDWSDIDEPGEIAQVVADLGRATATMHAAADDESGHSLVPFSTERAIDEAIGEDEEGLAALLVDFAHAYGQRARADHQIFVDLFRNGRIPGL</sequence>
<dbReference type="Pfam" id="PF10009">
    <property type="entry name" value="DUF2252"/>
    <property type="match status" value="1"/>
</dbReference>
<reference evidence="2" key="1">
    <citation type="submission" date="2023-07" db="EMBL/GenBank/DDBJ databases">
        <title>30 novel species of actinomycetes from the DSMZ collection.</title>
        <authorList>
            <person name="Nouioui I."/>
        </authorList>
    </citation>
    <scope>NUCLEOTIDE SEQUENCE [LARGE SCALE GENOMIC DNA]</scope>
    <source>
        <strain evidence="2">DSM 44917</strain>
    </source>
</reference>
<dbReference type="InterPro" id="IPR018721">
    <property type="entry name" value="DUF2252"/>
</dbReference>
<proteinExistence type="predicted"/>
<name>A0ABU2L3B9_9ACTN</name>
<dbReference type="InterPro" id="IPR011009">
    <property type="entry name" value="Kinase-like_dom_sf"/>
</dbReference>
<evidence type="ECO:0000313" key="2">
    <source>
        <dbReference type="Proteomes" id="UP001183388"/>
    </source>
</evidence>
<dbReference type="SUPFAM" id="SSF56112">
    <property type="entry name" value="Protein kinase-like (PK-like)"/>
    <property type="match status" value="1"/>
</dbReference>
<dbReference type="Proteomes" id="UP001183388">
    <property type="component" value="Unassembled WGS sequence"/>
</dbReference>
<keyword evidence="2" id="KW-1185">Reference proteome</keyword>
<organism evidence="1 2">
    <name type="scientific">Streptomyces boetiae</name>
    <dbReference type="NCBI Taxonomy" id="3075541"/>
    <lineage>
        <taxon>Bacteria</taxon>
        <taxon>Bacillati</taxon>
        <taxon>Actinomycetota</taxon>
        <taxon>Actinomycetes</taxon>
        <taxon>Kitasatosporales</taxon>
        <taxon>Streptomycetaceae</taxon>
        <taxon>Streptomyces</taxon>
    </lineage>
</organism>
<gene>
    <name evidence="1" type="ORF">RM780_02875</name>
</gene>
<evidence type="ECO:0000313" key="1">
    <source>
        <dbReference type="EMBL" id="MDT0305906.1"/>
    </source>
</evidence>